<reference evidence="2" key="1">
    <citation type="submission" date="2022-10" db="EMBL/GenBank/DDBJ databases">
        <authorList>
            <person name="Meaden S."/>
        </authorList>
    </citation>
    <scope>NUCLEOTIDE SEQUENCE</scope>
</reference>
<sequence>MEFGLLILVALIGVVIVLGILAYFILDFIIG</sequence>
<name>A0A9N6WZW9_9VIRU</name>
<evidence type="ECO:0000313" key="2">
    <source>
        <dbReference type="EMBL" id="CAI3971178.1"/>
    </source>
</evidence>
<accession>A0A9N6WZW9</accession>
<evidence type="ECO:0000256" key="1">
    <source>
        <dbReference type="SAM" id="Phobius"/>
    </source>
</evidence>
<keyword evidence="1" id="KW-1133">Transmembrane helix</keyword>
<organism evidence="2">
    <name type="scientific">Ochrobactrum phage ORM_20</name>
    <dbReference type="NCBI Taxonomy" id="2985243"/>
    <lineage>
        <taxon>Viruses</taxon>
    </lineage>
</organism>
<keyword evidence="1" id="KW-0812">Transmembrane</keyword>
<gene>
    <name evidence="2" type="ORF">ORM20_00129</name>
</gene>
<protein>
    <submittedName>
        <fullName evidence="2">Uncharacterized protein</fullName>
    </submittedName>
</protein>
<proteinExistence type="predicted"/>
<dbReference type="EMBL" id="OX359470">
    <property type="protein sequence ID" value="CAI3971178.1"/>
    <property type="molecule type" value="Genomic_DNA"/>
</dbReference>
<keyword evidence="1" id="KW-0472">Membrane</keyword>
<feature type="transmembrane region" description="Helical" evidence="1">
    <location>
        <begin position="6"/>
        <end position="26"/>
    </location>
</feature>